<proteinExistence type="predicted"/>
<dbReference type="EMBL" id="QMFY01000021">
    <property type="protein sequence ID" value="RAV98148.1"/>
    <property type="molecule type" value="Genomic_DNA"/>
</dbReference>
<comment type="caution">
    <text evidence="2">The sequence shown here is derived from an EMBL/GenBank/DDBJ whole genome shotgun (WGS) entry which is preliminary data.</text>
</comment>
<keyword evidence="3" id="KW-1185">Reference proteome</keyword>
<dbReference type="AlphaFoldDB" id="A0A364XVL6"/>
<evidence type="ECO:0000256" key="1">
    <source>
        <dbReference type="SAM" id="SignalP"/>
    </source>
</evidence>
<feature type="chain" id="PRO_5016726828" evidence="1">
    <location>
        <begin position="24"/>
        <end position="432"/>
    </location>
</feature>
<organism evidence="2 3">
    <name type="scientific">Pseudochryseolinea flava</name>
    <dbReference type="NCBI Taxonomy" id="2059302"/>
    <lineage>
        <taxon>Bacteria</taxon>
        <taxon>Pseudomonadati</taxon>
        <taxon>Bacteroidota</taxon>
        <taxon>Cytophagia</taxon>
        <taxon>Cytophagales</taxon>
        <taxon>Fulvivirgaceae</taxon>
        <taxon>Pseudochryseolinea</taxon>
    </lineage>
</organism>
<keyword evidence="1" id="KW-0732">Signal</keyword>
<protein>
    <submittedName>
        <fullName evidence="2">Uncharacterized protein</fullName>
    </submittedName>
</protein>
<dbReference type="Proteomes" id="UP000251889">
    <property type="component" value="Unassembled WGS sequence"/>
</dbReference>
<accession>A0A364XVL6</accession>
<sequence>MLHPFWRINLTLLMLGSALTITAQSTSTLRSVVIGAKDNKPNAILQLNPENKDQGFLLPQLTTAQRLAIQTKSPGDDGLMVFDQNLKEVFVWKNNAWATGSANVIDNSITNEVITQVQLVGNDIRINEAGKVYTQSLSSLQVTGDAAGTLSKTVVNSIQGNAIASNKLSVADAGKSLMWSGSQWMAAVVGDNSTSNETINNMQLVNNELRITEGTLTSTQNLGGLILNGDASGMINATAVTKIQGNPIHNAKLTTADNGKLLMWDGTQWVAHNVFTLNAAQFYTIDPSAFTILKPDGKADKHNMTIFESDDSFVTIHSRAEGGTLIAPINLPHGATLQQVALHYMDREAANIQIRLLRKSIGSSNEEIINWTTTGNASTVRSQTFTAFNSRQIIDNNAYTYRVEVTLNPTAAANRPSEANHRVYGVKIQYQP</sequence>
<evidence type="ECO:0000313" key="2">
    <source>
        <dbReference type="EMBL" id="RAV98148.1"/>
    </source>
</evidence>
<gene>
    <name evidence="2" type="ORF">DQQ10_25105</name>
</gene>
<dbReference type="RefSeq" id="WP_133259760.1">
    <property type="nucleotide sequence ID" value="NZ_QMFY01000021.1"/>
</dbReference>
<dbReference type="OrthoDB" id="581140at2"/>
<feature type="signal peptide" evidence="1">
    <location>
        <begin position="1"/>
        <end position="23"/>
    </location>
</feature>
<name>A0A364XVL6_9BACT</name>
<evidence type="ECO:0000313" key="3">
    <source>
        <dbReference type="Proteomes" id="UP000251889"/>
    </source>
</evidence>
<reference evidence="2 3" key="1">
    <citation type="submission" date="2018-06" db="EMBL/GenBank/DDBJ databases">
        <title>Chryseolinea flavus sp. nov., a member of the phylum Bacteroidetes isolated from soil.</title>
        <authorList>
            <person name="Li Y."/>
            <person name="Wang J."/>
        </authorList>
    </citation>
    <scope>NUCLEOTIDE SEQUENCE [LARGE SCALE GENOMIC DNA]</scope>
    <source>
        <strain evidence="2 3">SDU1-6</strain>
    </source>
</reference>